<protein>
    <recommendedName>
        <fullName evidence="3">F-box domain-containing protein</fullName>
    </recommendedName>
</protein>
<accession>A0A177B5Z8</accession>
<evidence type="ECO:0008006" key="3">
    <source>
        <dbReference type="Google" id="ProtNLM"/>
    </source>
</evidence>
<keyword evidence="2" id="KW-1185">Reference proteome</keyword>
<comment type="caution">
    <text evidence="1">The sequence shown here is derived from an EMBL/GenBank/DDBJ whole genome shotgun (WGS) entry which is preliminary data.</text>
</comment>
<dbReference type="OrthoDB" id="27842at2759"/>
<evidence type="ECO:0000313" key="2">
    <source>
        <dbReference type="Proteomes" id="UP000078046"/>
    </source>
</evidence>
<dbReference type="Gene3D" id="3.80.10.10">
    <property type="entry name" value="Ribonuclease Inhibitor"/>
    <property type="match status" value="1"/>
</dbReference>
<dbReference type="EMBL" id="LWCA01000238">
    <property type="protein sequence ID" value="OAF69727.1"/>
    <property type="molecule type" value="Genomic_DNA"/>
</dbReference>
<organism evidence="1 2">
    <name type="scientific">Intoshia linei</name>
    <dbReference type="NCBI Taxonomy" id="1819745"/>
    <lineage>
        <taxon>Eukaryota</taxon>
        <taxon>Metazoa</taxon>
        <taxon>Spiralia</taxon>
        <taxon>Lophotrochozoa</taxon>
        <taxon>Mesozoa</taxon>
        <taxon>Orthonectida</taxon>
        <taxon>Rhopaluridae</taxon>
        <taxon>Intoshia</taxon>
    </lineage>
</organism>
<dbReference type="InterPro" id="IPR032675">
    <property type="entry name" value="LRR_dom_sf"/>
</dbReference>
<dbReference type="Proteomes" id="UP000078046">
    <property type="component" value="Unassembled WGS sequence"/>
</dbReference>
<gene>
    <name evidence="1" type="ORF">A3Q56_02517</name>
</gene>
<sequence length="331" mass="38593">MSKRDNLKLDSIEFSKILSQFRLNRLQRNMESDENEKLNNKYLDLNKSNQFKLTLTCPDCHVINPVYKLTCENCFKTLNDANLTKSRTFLNLKNYSGKSLLNCTDNNFKKIKQINVSDICIDIFIKICKFLSISDIINFAKISTKFFKYRNCSSLFKSVKIQNNKDVTTLDNIDGIKEINVFVNLNTLYLPRLIKIANELQLKKLKLYGAINSILDKKYFIKEWDNKLLRNLLQNIKSNGICQLAKLSSSLLEISMIGLIRIRSKAMIIFLENHQKLTFLNVSKCVRLRNDIIPCIFKICTNLKCLNVYKCDKIEKNEIAVFKNRIQHIIC</sequence>
<evidence type="ECO:0000313" key="1">
    <source>
        <dbReference type="EMBL" id="OAF69727.1"/>
    </source>
</evidence>
<reference evidence="1 2" key="1">
    <citation type="submission" date="2016-04" db="EMBL/GenBank/DDBJ databases">
        <title>The genome of Intoshia linei affirms orthonectids as highly simplified spiralians.</title>
        <authorList>
            <person name="Mikhailov K.V."/>
            <person name="Slusarev G.S."/>
            <person name="Nikitin M.A."/>
            <person name="Logacheva M.D."/>
            <person name="Penin A."/>
            <person name="Aleoshin V."/>
            <person name="Panchin Y.V."/>
        </authorList>
    </citation>
    <scope>NUCLEOTIDE SEQUENCE [LARGE SCALE GENOMIC DNA]</scope>
    <source>
        <strain evidence="1">Intl2013</strain>
        <tissue evidence="1">Whole animal</tissue>
    </source>
</reference>
<dbReference type="AlphaFoldDB" id="A0A177B5Z8"/>
<proteinExistence type="predicted"/>
<name>A0A177B5Z8_9BILA</name>